<feature type="region of interest" description="Disordered" evidence="1">
    <location>
        <begin position="29"/>
        <end position="65"/>
    </location>
</feature>
<comment type="caution">
    <text evidence="2">The sequence shown here is derived from an EMBL/GenBank/DDBJ whole genome shotgun (WGS) entry which is preliminary data.</text>
</comment>
<dbReference type="AlphaFoldDB" id="A0ABC8S0B0"/>
<name>A0ABC8S0B0_9AQUA</name>
<evidence type="ECO:0000313" key="3">
    <source>
        <dbReference type="Proteomes" id="UP001642360"/>
    </source>
</evidence>
<keyword evidence="3" id="KW-1185">Reference proteome</keyword>
<sequence length="132" mass="13680">MSEGDDREVVVIEGRESLDGALAWTEREGQATEVGAPIASKPTVLIGDTREKARPRAREEVPAGRAAEQVTVAIPTPGAKVAASWALGEDGAEATQLGKVSFVELLGEGDEIGQAGTAVESAGHPLGKPIRR</sequence>
<protein>
    <submittedName>
        <fullName evidence="2">Uncharacterized protein</fullName>
    </submittedName>
</protein>
<accession>A0ABC8S0B0</accession>
<proteinExistence type="predicted"/>
<dbReference type="Proteomes" id="UP001642360">
    <property type="component" value="Unassembled WGS sequence"/>
</dbReference>
<evidence type="ECO:0000256" key="1">
    <source>
        <dbReference type="SAM" id="MobiDB-lite"/>
    </source>
</evidence>
<dbReference type="EMBL" id="CAUOFW020001724">
    <property type="protein sequence ID" value="CAK9147732.1"/>
    <property type="molecule type" value="Genomic_DNA"/>
</dbReference>
<evidence type="ECO:0000313" key="2">
    <source>
        <dbReference type="EMBL" id="CAK9147732.1"/>
    </source>
</evidence>
<organism evidence="2 3">
    <name type="scientific">Ilex paraguariensis</name>
    <name type="common">yerba mate</name>
    <dbReference type="NCBI Taxonomy" id="185542"/>
    <lineage>
        <taxon>Eukaryota</taxon>
        <taxon>Viridiplantae</taxon>
        <taxon>Streptophyta</taxon>
        <taxon>Embryophyta</taxon>
        <taxon>Tracheophyta</taxon>
        <taxon>Spermatophyta</taxon>
        <taxon>Magnoliopsida</taxon>
        <taxon>eudicotyledons</taxon>
        <taxon>Gunneridae</taxon>
        <taxon>Pentapetalae</taxon>
        <taxon>asterids</taxon>
        <taxon>campanulids</taxon>
        <taxon>Aquifoliales</taxon>
        <taxon>Aquifoliaceae</taxon>
        <taxon>Ilex</taxon>
    </lineage>
</organism>
<gene>
    <name evidence="2" type="ORF">ILEXP_LOCUS15672</name>
</gene>
<reference evidence="2 3" key="1">
    <citation type="submission" date="2024-02" db="EMBL/GenBank/DDBJ databases">
        <authorList>
            <person name="Vignale AGUSTIN F."/>
            <person name="Sosa J E."/>
            <person name="Modenutti C."/>
        </authorList>
    </citation>
    <scope>NUCLEOTIDE SEQUENCE [LARGE SCALE GENOMIC DNA]</scope>
</reference>
<feature type="compositionally biased region" description="Basic and acidic residues" evidence="1">
    <location>
        <begin position="48"/>
        <end position="62"/>
    </location>
</feature>